<keyword evidence="1" id="KW-0812">Transmembrane</keyword>
<dbReference type="EMBL" id="CP014209">
    <property type="protein sequence ID" value="ANC30103.1"/>
    <property type="molecule type" value="Genomic_DNA"/>
</dbReference>
<evidence type="ECO:0000313" key="3">
    <source>
        <dbReference type="Proteomes" id="UP000076794"/>
    </source>
</evidence>
<evidence type="ECO:0000256" key="1">
    <source>
        <dbReference type="SAM" id="Phobius"/>
    </source>
</evidence>
<reference evidence="2 3" key="1">
    <citation type="submission" date="2016-01" db="EMBL/GenBank/DDBJ databases">
        <title>Complete genome sequence of a soil Actinobacterium, Isoptericola dokdonensis DS-3.</title>
        <authorList>
            <person name="Kwon S.-K."/>
            <person name="Kim J.F."/>
        </authorList>
    </citation>
    <scope>NUCLEOTIDE SEQUENCE [LARGE SCALE GENOMIC DNA]</scope>
    <source>
        <strain evidence="2 3">DS-3</strain>
    </source>
</reference>
<sequence>MTSTARTASTGTGRRTARVVGLIGIVAGVVMIVAGATTWVTVSSQLEAQNITVSQDADLLAGDTVDGPFSAYAQAQVIDRHALEATGGKTYAELEQDDPLRATAMNASFLRASLFTSVVAYGVSALVIGLGVLFGLVGWALRGLGAAPAPAAVTGTTRPAVPQPV</sequence>
<feature type="transmembrane region" description="Helical" evidence="1">
    <location>
        <begin position="20"/>
        <end position="40"/>
    </location>
</feature>
<name>A0A161HVG4_9MICO</name>
<keyword evidence="1" id="KW-0472">Membrane</keyword>
<dbReference type="PATRIC" id="fig|1300344.3.peg.523"/>
<dbReference type="STRING" id="1300344.I598_0523"/>
<organism evidence="2 3">
    <name type="scientific">Isoptericola dokdonensis DS-3</name>
    <dbReference type="NCBI Taxonomy" id="1300344"/>
    <lineage>
        <taxon>Bacteria</taxon>
        <taxon>Bacillati</taxon>
        <taxon>Actinomycetota</taxon>
        <taxon>Actinomycetes</taxon>
        <taxon>Micrococcales</taxon>
        <taxon>Promicromonosporaceae</taxon>
        <taxon>Isoptericola</taxon>
    </lineage>
</organism>
<evidence type="ECO:0008006" key="4">
    <source>
        <dbReference type="Google" id="ProtNLM"/>
    </source>
</evidence>
<keyword evidence="3" id="KW-1185">Reference proteome</keyword>
<gene>
    <name evidence="2" type="ORF">I598_0523</name>
</gene>
<dbReference type="KEGG" id="ido:I598_0523"/>
<dbReference type="AlphaFoldDB" id="A0A161HVG4"/>
<protein>
    <recommendedName>
        <fullName evidence="4">Aromatic ring-opening dioxygenase LigA</fullName>
    </recommendedName>
</protein>
<dbReference type="OrthoDB" id="5243687at2"/>
<dbReference type="Proteomes" id="UP000076794">
    <property type="component" value="Chromosome"/>
</dbReference>
<accession>A0A161HVG4</accession>
<keyword evidence="1" id="KW-1133">Transmembrane helix</keyword>
<dbReference type="RefSeq" id="WP_068201025.1">
    <property type="nucleotide sequence ID" value="NZ_CP014209.1"/>
</dbReference>
<feature type="transmembrane region" description="Helical" evidence="1">
    <location>
        <begin position="118"/>
        <end position="141"/>
    </location>
</feature>
<evidence type="ECO:0000313" key="2">
    <source>
        <dbReference type="EMBL" id="ANC30103.1"/>
    </source>
</evidence>
<proteinExistence type="predicted"/>